<evidence type="ECO:0000313" key="2">
    <source>
        <dbReference type="EMBL" id="EPS43652.1"/>
    </source>
</evidence>
<dbReference type="OrthoDB" id="5308884at2759"/>
<dbReference type="OMA" id="TECKYKA"/>
<sequence length="154" mass="17318">MKSLSLFLALLGLFTTSIVAYGPYEVQKFEYYVSASPSRVSYSSFTFSDPVSGICTECKYKASRGYGYTAPAALPTKFVACSNKDVKWKYQTEGQIIYVEFGYWQKNNHTHKADWIRILANGTVIPNGCAPFGYYGYKCAPRETRYLTDIVAVV</sequence>
<protein>
    <submittedName>
        <fullName evidence="2">Uncharacterized protein</fullName>
    </submittedName>
</protein>
<organism evidence="2 3">
    <name type="scientific">Dactylellina haptotyla (strain CBS 200.50)</name>
    <name type="common">Nematode-trapping fungus</name>
    <name type="synonym">Monacrosporium haptotylum</name>
    <dbReference type="NCBI Taxonomy" id="1284197"/>
    <lineage>
        <taxon>Eukaryota</taxon>
        <taxon>Fungi</taxon>
        <taxon>Dikarya</taxon>
        <taxon>Ascomycota</taxon>
        <taxon>Pezizomycotina</taxon>
        <taxon>Orbiliomycetes</taxon>
        <taxon>Orbiliales</taxon>
        <taxon>Orbiliaceae</taxon>
        <taxon>Dactylellina</taxon>
    </lineage>
</organism>
<accession>S8C7E5</accession>
<keyword evidence="3" id="KW-1185">Reference proteome</keyword>
<reference evidence="2 3" key="1">
    <citation type="journal article" date="2013" name="PLoS Genet.">
        <title>Genomic mechanisms accounting for the adaptation to parasitism in nematode-trapping fungi.</title>
        <authorList>
            <person name="Meerupati T."/>
            <person name="Andersson K.M."/>
            <person name="Friman E."/>
            <person name="Kumar D."/>
            <person name="Tunlid A."/>
            <person name="Ahren D."/>
        </authorList>
    </citation>
    <scope>NUCLEOTIDE SEQUENCE [LARGE SCALE GENOMIC DNA]</scope>
    <source>
        <strain evidence="2 3">CBS 200.50</strain>
    </source>
</reference>
<evidence type="ECO:0000256" key="1">
    <source>
        <dbReference type="SAM" id="SignalP"/>
    </source>
</evidence>
<comment type="caution">
    <text evidence="2">The sequence shown here is derived from an EMBL/GenBank/DDBJ whole genome shotgun (WGS) entry which is preliminary data.</text>
</comment>
<dbReference type="HOGENOM" id="CLU_1704172_0_0_1"/>
<feature type="chain" id="PRO_5004561949" evidence="1">
    <location>
        <begin position="21"/>
        <end position="154"/>
    </location>
</feature>
<name>S8C7E5_DACHA</name>
<dbReference type="AlphaFoldDB" id="S8C7E5"/>
<dbReference type="Proteomes" id="UP000015100">
    <property type="component" value="Unassembled WGS sequence"/>
</dbReference>
<reference evidence="3" key="2">
    <citation type="submission" date="2013-04" db="EMBL/GenBank/DDBJ databases">
        <title>Genomic mechanisms accounting for the adaptation to parasitism in nematode-trapping fungi.</title>
        <authorList>
            <person name="Ahren D.G."/>
        </authorList>
    </citation>
    <scope>NUCLEOTIDE SEQUENCE [LARGE SCALE GENOMIC DNA]</scope>
    <source>
        <strain evidence="3">CBS 200.50</strain>
    </source>
</reference>
<evidence type="ECO:0000313" key="3">
    <source>
        <dbReference type="Proteomes" id="UP000015100"/>
    </source>
</evidence>
<dbReference type="EMBL" id="AQGS01000071">
    <property type="protein sequence ID" value="EPS43652.1"/>
    <property type="molecule type" value="Genomic_DNA"/>
</dbReference>
<feature type="signal peptide" evidence="1">
    <location>
        <begin position="1"/>
        <end position="20"/>
    </location>
</feature>
<proteinExistence type="predicted"/>
<keyword evidence="1" id="KW-0732">Signal</keyword>
<gene>
    <name evidence="2" type="ORF">H072_2392</name>
</gene>